<gene>
    <name evidence="7" type="ORF">HYPSUDRAFT_63808</name>
</gene>
<dbReference type="InterPro" id="IPR012882">
    <property type="entry name" value="Fmp46"/>
</dbReference>
<organism evidence="7 8">
    <name type="scientific">Hypholoma sublateritium (strain FD-334 SS-4)</name>
    <dbReference type="NCBI Taxonomy" id="945553"/>
    <lineage>
        <taxon>Eukaryota</taxon>
        <taxon>Fungi</taxon>
        <taxon>Dikarya</taxon>
        <taxon>Basidiomycota</taxon>
        <taxon>Agaricomycotina</taxon>
        <taxon>Agaricomycetes</taxon>
        <taxon>Agaricomycetidae</taxon>
        <taxon>Agaricales</taxon>
        <taxon>Agaricineae</taxon>
        <taxon>Strophariaceae</taxon>
        <taxon>Hypholoma</taxon>
    </lineage>
</organism>
<dbReference type="InterPro" id="IPR036249">
    <property type="entry name" value="Thioredoxin-like_sf"/>
</dbReference>
<name>A0A0D2PD93_HYPSF</name>
<evidence type="ECO:0000256" key="6">
    <source>
        <dbReference type="ARBA" id="ARBA00023128"/>
    </source>
</evidence>
<dbReference type="PANTHER" id="PTHR28071:SF1">
    <property type="entry name" value="REDOX PROTEIN FMP46, MITOCHONDRIAL-RELATED"/>
    <property type="match status" value="1"/>
</dbReference>
<evidence type="ECO:0008006" key="9">
    <source>
        <dbReference type="Google" id="ProtNLM"/>
    </source>
</evidence>
<reference evidence="8" key="1">
    <citation type="submission" date="2014-04" db="EMBL/GenBank/DDBJ databases">
        <title>Evolutionary Origins and Diversification of the Mycorrhizal Mutualists.</title>
        <authorList>
            <consortium name="DOE Joint Genome Institute"/>
            <consortium name="Mycorrhizal Genomics Consortium"/>
            <person name="Kohler A."/>
            <person name="Kuo A."/>
            <person name="Nagy L.G."/>
            <person name="Floudas D."/>
            <person name="Copeland A."/>
            <person name="Barry K.W."/>
            <person name="Cichocki N."/>
            <person name="Veneault-Fourrey C."/>
            <person name="LaButti K."/>
            <person name="Lindquist E.A."/>
            <person name="Lipzen A."/>
            <person name="Lundell T."/>
            <person name="Morin E."/>
            <person name="Murat C."/>
            <person name="Riley R."/>
            <person name="Ohm R."/>
            <person name="Sun H."/>
            <person name="Tunlid A."/>
            <person name="Henrissat B."/>
            <person name="Grigoriev I.V."/>
            <person name="Hibbett D.S."/>
            <person name="Martin F."/>
        </authorList>
    </citation>
    <scope>NUCLEOTIDE SEQUENCE [LARGE SCALE GENOMIC DNA]</scope>
    <source>
        <strain evidence="8">FD-334 SS-4</strain>
    </source>
</reference>
<comment type="subcellular location">
    <subcellularLocation>
        <location evidence="2">Mitochondrion</location>
    </subcellularLocation>
</comment>
<keyword evidence="8" id="KW-1185">Reference proteome</keyword>
<keyword evidence="5" id="KW-0560">Oxidoreductase</keyword>
<keyword evidence="4" id="KW-0809">Transit peptide</keyword>
<evidence type="ECO:0000256" key="5">
    <source>
        <dbReference type="ARBA" id="ARBA00023002"/>
    </source>
</evidence>
<evidence type="ECO:0000313" key="7">
    <source>
        <dbReference type="EMBL" id="KJA26541.1"/>
    </source>
</evidence>
<dbReference type="EMBL" id="KN817527">
    <property type="protein sequence ID" value="KJA26541.1"/>
    <property type="molecule type" value="Genomic_DNA"/>
</dbReference>
<evidence type="ECO:0000313" key="8">
    <source>
        <dbReference type="Proteomes" id="UP000054270"/>
    </source>
</evidence>
<evidence type="ECO:0000256" key="2">
    <source>
        <dbReference type="ARBA" id="ARBA00004173"/>
    </source>
</evidence>
<dbReference type="AlphaFoldDB" id="A0A0D2PD93"/>
<dbReference type="Proteomes" id="UP000054270">
    <property type="component" value="Unassembled WGS sequence"/>
</dbReference>
<dbReference type="GO" id="GO:0005739">
    <property type="term" value="C:mitochondrion"/>
    <property type="evidence" value="ECO:0007669"/>
    <property type="project" value="UniProtKB-SubCell"/>
</dbReference>
<dbReference type="OMA" id="PNALKWP"/>
<comment type="function">
    <text evidence="1">Putative mitochondrial redox protein which could be involved in the reduction of small toxic molecules.</text>
</comment>
<proteinExistence type="inferred from homology"/>
<comment type="similarity">
    <text evidence="3">Belongs to the FMP46 family.</text>
</comment>
<dbReference type="Gene3D" id="3.40.30.10">
    <property type="entry name" value="Glutaredoxin"/>
    <property type="match status" value="1"/>
</dbReference>
<dbReference type="Pfam" id="PF07955">
    <property type="entry name" value="DUF1687"/>
    <property type="match status" value="1"/>
</dbReference>
<keyword evidence="6" id="KW-0496">Mitochondrion</keyword>
<protein>
    <recommendedName>
        <fullName evidence="9">Thioredoxin-like fold domain-containing protein</fullName>
    </recommendedName>
</protein>
<evidence type="ECO:0000256" key="4">
    <source>
        <dbReference type="ARBA" id="ARBA00022946"/>
    </source>
</evidence>
<dbReference type="SUPFAM" id="SSF52833">
    <property type="entry name" value="Thioredoxin-like"/>
    <property type="match status" value="1"/>
</dbReference>
<dbReference type="OrthoDB" id="59229at2759"/>
<sequence>MFNSFKRKIPEISIFHHPHSPPSINALNLLRSSLSGPYPPTTETAPPLTFNLEVVESPPNADQLKTILTYLSPKPLSPSLVFLSAHPAAAPRGSAEQPTTTKAIAALAQENPHALKWPIVVDWADGQASVGDVEGVRRMLETLRKRRDGELGEEAVEQPKGWFH</sequence>
<dbReference type="GO" id="GO:0016491">
    <property type="term" value="F:oxidoreductase activity"/>
    <property type="evidence" value="ECO:0007669"/>
    <property type="project" value="UniProtKB-KW"/>
</dbReference>
<accession>A0A0D2PD93</accession>
<evidence type="ECO:0000256" key="3">
    <source>
        <dbReference type="ARBA" id="ARBA00009734"/>
    </source>
</evidence>
<evidence type="ECO:0000256" key="1">
    <source>
        <dbReference type="ARBA" id="ARBA00002963"/>
    </source>
</evidence>
<dbReference type="PANTHER" id="PTHR28071">
    <property type="entry name" value="REDOX PROTEIN FMP46, MITOCHONDRIAL-RELATED"/>
    <property type="match status" value="1"/>
</dbReference>